<evidence type="ECO:0000313" key="1">
    <source>
        <dbReference type="Proteomes" id="UP000887576"/>
    </source>
</evidence>
<dbReference type="WBParaSite" id="JU765_v2.g1752.t1">
    <property type="protein sequence ID" value="JU765_v2.g1752.t1"/>
    <property type="gene ID" value="JU765_v2.g1752"/>
</dbReference>
<accession>A0AC34QMM4</accession>
<sequence>MEASNLFDVDFFPMDACVCVQNKHAFFVFVAMMMFYFFHSKSMIRIVATRKIRVIKIKGLNPSVRKIRAHSHLQTR</sequence>
<name>A0AC34QMM4_9BILA</name>
<organism evidence="1 2">
    <name type="scientific">Panagrolaimus sp. JU765</name>
    <dbReference type="NCBI Taxonomy" id="591449"/>
    <lineage>
        <taxon>Eukaryota</taxon>
        <taxon>Metazoa</taxon>
        <taxon>Ecdysozoa</taxon>
        <taxon>Nematoda</taxon>
        <taxon>Chromadorea</taxon>
        <taxon>Rhabditida</taxon>
        <taxon>Tylenchina</taxon>
        <taxon>Panagrolaimomorpha</taxon>
        <taxon>Panagrolaimoidea</taxon>
        <taxon>Panagrolaimidae</taxon>
        <taxon>Panagrolaimus</taxon>
    </lineage>
</organism>
<reference evidence="2" key="1">
    <citation type="submission" date="2022-11" db="UniProtKB">
        <authorList>
            <consortium name="WormBaseParasite"/>
        </authorList>
    </citation>
    <scope>IDENTIFICATION</scope>
</reference>
<dbReference type="Proteomes" id="UP000887576">
    <property type="component" value="Unplaced"/>
</dbReference>
<proteinExistence type="predicted"/>
<protein>
    <submittedName>
        <fullName evidence="2">Transmembrane protein</fullName>
    </submittedName>
</protein>
<evidence type="ECO:0000313" key="2">
    <source>
        <dbReference type="WBParaSite" id="JU765_v2.g1752.t1"/>
    </source>
</evidence>